<comment type="caution">
    <text evidence="1">The sequence shown here is derived from an EMBL/GenBank/DDBJ whole genome shotgun (WGS) entry which is preliminary data.</text>
</comment>
<reference evidence="2" key="1">
    <citation type="journal article" date="2015" name="Nat. Genet.">
        <title>The genome and transcriptome of the zoonotic hookworm Ancylostoma ceylanicum identify infection-specific gene families.</title>
        <authorList>
            <person name="Schwarz E.M."/>
            <person name="Hu Y."/>
            <person name="Antoshechkin I."/>
            <person name="Miller M.M."/>
            <person name="Sternberg P.W."/>
            <person name="Aroian R.V."/>
        </authorList>
    </citation>
    <scope>NUCLEOTIDE SEQUENCE</scope>
    <source>
        <strain evidence="2">HY135</strain>
    </source>
</reference>
<name>A0A016TQG8_9BILA</name>
<evidence type="ECO:0000313" key="1">
    <source>
        <dbReference type="EMBL" id="EYC04688.1"/>
    </source>
</evidence>
<keyword evidence="2" id="KW-1185">Reference proteome</keyword>
<dbReference type="Proteomes" id="UP000024635">
    <property type="component" value="Unassembled WGS sequence"/>
</dbReference>
<evidence type="ECO:0000313" key="2">
    <source>
        <dbReference type="Proteomes" id="UP000024635"/>
    </source>
</evidence>
<proteinExistence type="predicted"/>
<protein>
    <submittedName>
        <fullName evidence="1">Uncharacterized protein</fullName>
    </submittedName>
</protein>
<accession>A0A016TQG8</accession>
<dbReference type="AlphaFoldDB" id="A0A016TQG8"/>
<gene>
    <name evidence="1" type="primary">Acey_s0086.g1932</name>
    <name evidence="1" type="ORF">Y032_0086g1932</name>
</gene>
<dbReference type="EMBL" id="JARK01001422">
    <property type="protein sequence ID" value="EYC04688.1"/>
    <property type="molecule type" value="Genomic_DNA"/>
</dbReference>
<sequence length="112" mass="12071">MIAECGPAPHGIVASPWQYYSRSRLAGRPAGPHLCRSVTAWTITLVRSSVTVSASAWPPPELAIPSRRRGSEGSERPALFAATSPLPLIYLRHITGIRGHQFPAADFVPMNA</sequence>
<organism evidence="1 2">
    <name type="scientific">Ancylostoma ceylanicum</name>
    <dbReference type="NCBI Taxonomy" id="53326"/>
    <lineage>
        <taxon>Eukaryota</taxon>
        <taxon>Metazoa</taxon>
        <taxon>Ecdysozoa</taxon>
        <taxon>Nematoda</taxon>
        <taxon>Chromadorea</taxon>
        <taxon>Rhabditida</taxon>
        <taxon>Rhabditina</taxon>
        <taxon>Rhabditomorpha</taxon>
        <taxon>Strongyloidea</taxon>
        <taxon>Ancylostomatidae</taxon>
        <taxon>Ancylostomatinae</taxon>
        <taxon>Ancylostoma</taxon>
    </lineage>
</organism>